<dbReference type="GO" id="GO:0016020">
    <property type="term" value="C:membrane"/>
    <property type="evidence" value="ECO:0007669"/>
    <property type="project" value="UniProtKB-SubCell"/>
</dbReference>
<keyword evidence="6 7" id="KW-0472">Membrane</keyword>
<dbReference type="GO" id="GO:0005783">
    <property type="term" value="C:endoplasmic reticulum"/>
    <property type="evidence" value="ECO:0007669"/>
    <property type="project" value="TreeGrafter"/>
</dbReference>
<comment type="similarity">
    <text evidence="3 7">Belongs to the PRA1 family.</text>
</comment>
<evidence type="ECO:0000256" key="3">
    <source>
        <dbReference type="ARBA" id="ARBA00006483"/>
    </source>
</evidence>
<evidence type="ECO:0000256" key="1">
    <source>
        <dbReference type="ARBA" id="ARBA00002501"/>
    </source>
</evidence>
<name>A0AAP0D8M8_9ASTR</name>
<keyword evidence="7" id="KW-0813">Transport</keyword>
<protein>
    <recommendedName>
        <fullName evidence="7">PRA1 family protein</fullName>
    </recommendedName>
</protein>
<evidence type="ECO:0000256" key="5">
    <source>
        <dbReference type="ARBA" id="ARBA00022989"/>
    </source>
</evidence>
<keyword evidence="4 7" id="KW-0812">Transmembrane</keyword>
<feature type="transmembrane region" description="Helical" evidence="7">
    <location>
        <begin position="91"/>
        <end position="107"/>
    </location>
</feature>
<dbReference type="Pfam" id="PF03208">
    <property type="entry name" value="PRA1"/>
    <property type="match status" value="1"/>
</dbReference>
<feature type="transmembrane region" description="Helical" evidence="7">
    <location>
        <begin position="119"/>
        <end position="139"/>
    </location>
</feature>
<comment type="function">
    <text evidence="1 7">May be involved in both secretory and endocytic intracellular trafficking in the endosomal/prevacuolar compartments.</text>
</comment>
<sequence>MPSPTPATTYTTIPISGTDVIFRSFQNLSSFLSLLRPWPEFISNAASFNRPDSLSLAATRIRINSKYFLINYSLIITACTALSVIGNPRALLAFGLVFTLWLVLYFFREDPMVVWGHHVHDHLVTASLVFLTGIAIWNIGFVSNFLIGIGVGLLISIIHGAFRDTQGVYLDETDAASEGLISPRDFNFSS</sequence>
<evidence type="ECO:0000256" key="2">
    <source>
        <dbReference type="ARBA" id="ARBA00004141"/>
    </source>
</evidence>
<dbReference type="GO" id="GO:0016192">
    <property type="term" value="P:vesicle-mediated transport"/>
    <property type="evidence" value="ECO:0007669"/>
    <property type="project" value="UniProtKB-ARBA"/>
</dbReference>
<dbReference type="PANTHER" id="PTHR19317">
    <property type="entry name" value="PRENYLATED RAB ACCEPTOR 1-RELATED"/>
    <property type="match status" value="1"/>
</dbReference>
<evidence type="ECO:0000256" key="6">
    <source>
        <dbReference type="ARBA" id="ARBA00023136"/>
    </source>
</evidence>
<dbReference type="EMBL" id="JBCNJP010000012">
    <property type="protein sequence ID" value="KAK9070630.1"/>
    <property type="molecule type" value="Genomic_DNA"/>
</dbReference>
<dbReference type="GO" id="GO:0005794">
    <property type="term" value="C:Golgi apparatus"/>
    <property type="evidence" value="ECO:0007669"/>
    <property type="project" value="TreeGrafter"/>
</dbReference>
<dbReference type="PANTHER" id="PTHR19317:SF53">
    <property type="entry name" value="PRA1 FAMILY PROTEIN G1"/>
    <property type="match status" value="1"/>
</dbReference>
<accession>A0AAP0D8M8</accession>
<dbReference type="AlphaFoldDB" id="A0AAP0D8M8"/>
<proteinExistence type="inferred from homology"/>
<feature type="transmembrane region" description="Helical" evidence="7">
    <location>
        <begin position="67"/>
        <end position="85"/>
    </location>
</feature>
<gene>
    <name evidence="8" type="ORF">SSX86_011032</name>
</gene>
<organism evidence="8 9">
    <name type="scientific">Deinandra increscens subsp. villosa</name>
    <dbReference type="NCBI Taxonomy" id="3103831"/>
    <lineage>
        <taxon>Eukaryota</taxon>
        <taxon>Viridiplantae</taxon>
        <taxon>Streptophyta</taxon>
        <taxon>Embryophyta</taxon>
        <taxon>Tracheophyta</taxon>
        <taxon>Spermatophyta</taxon>
        <taxon>Magnoliopsida</taxon>
        <taxon>eudicotyledons</taxon>
        <taxon>Gunneridae</taxon>
        <taxon>Pentapetalae</taxon>
        <taxon>asterids</taxon>
        <taxon>campanulids</taxon>
        <taxon>Asterales</taxon>
        <taxon>Asteraceae</taxon>
        <taxon>Asteroideae</taxon>
        <taxon>Heliantheae alliance</taxon>
        <taxon>Madieae</taxon>
        <taxon>Madiinae</taxon>
        <taxon>Deinandra</taxon>
    </lineage>
</organism>
<evidence type="ECO:0000256" key="7">
    <source>
        <dbReference type="RuleBase" id="RU363107"/>
    </source>
</evidence>
<keyword evidence="5 7" id="KW-1133">Transmembrane helix</keyword>
<comment type="subcellular location">
    <subcellularLocation>
        <location evidence="2 7">Membrane</location>
        <topology evidence="2 7">Multi-pass membrane protein</topology>
    </subcellularLocation>
</comment>
<evidence type="ECO:0000313" key="8">
    <source>
        <dbReference type="EMBL" id="KAK9070630.1"/>
    </source>
</evidence>
<dbReference type="Proteomes" id="UP001408789">
    <property type="component" value="Unassembled WGS sequence"/>
</dbReference>
<comment type="caution">
    <text evidence="8">The sequence shown here is derived from an EMBL/GenBank/DDBJ whole genome shotgun (WGS) entry which is preliminary data.</text>
</comment>
<feature type="transmembrane region" description="Helical" evidence="7">
    <location>
        <begin position="145"/>
        <end position="162"/>
    </location>
</feature>
<evidence type="ECO:0000313" key="9">
    <source>
        <dbReference type="Proteomes" id="UP001408789"/>
    </source>
</evidence>
<keyword evidence="9" id="KW-1185">Reference proteome</keyword>
<reference evidence="8 9" key="1">
    <citation type="submission" date="2024-04" db="EMBL/GenBank/DDBJ databases">
        <title>The reference genome of an endangered Asteraceae, Deinandra increscens subsp. villosa, native to the Central Coast of California.</title>
        <authorList>
            <person name="Guilliams M."/>
            <person name="Hasenstab-Lehman K."/>
            <person name="Meyer R."/>
            <person name="Mcevoy S."/>
        </authorList>
    </citation>
    <scope>NUCLEOTIDE SEQUENCE [LARGE SCALE GENOMIC DNA]</scope>
    <source>
        <tissue evidence="8">Leaf</tissue>
    </source>
</reference>
<evidence type="ECO:0000256" key="4">
    <source>
        <dbReference type="ARBA" id="ARBA00022692"/>
    </source>
</evidence>
<dbReference type="InterPro" id="IPR004895">
    <property type="entry name" value="Prenylated_rab_accept_PRA1"/>
</dbReference>